<sequence>MKMNFKILNIDVRFSDYIINGKDRIIGSVYLENNKHIFIDSGLNQMTLRNHDDIRELIQKEKKQIETLVRDHINQENEKYNTHLP</sequence>
<keyword evidence="1" id="KW-0175">Coiled coil</keyword>
<proteinExistence type="predicted"/>
<name>A0A8S5L664_9CAUD</name>
<feature type="coiled-coil region" evidence="1">
    <location>
        <begin position="51"/>
        <end position="78"/>
    </location>
</feature>
<reference evidence="2" key="1">
    <citation type="journal article" date="2021" name="Proc. Natl. Acad. Sci. U.S.A.">
        <title>A Catalog of Tens of Thousands of Viruses from Human Metagenomes Reveals Hidden Associations with Chronic Diseases.</title>
        <authorList>
            <person name="Tisza M.J."/>
            <person name="Buck C.B."/>
        </authorList>
    </citation>
    <scope>NUCLEOTIDE SEQUENCE</scope>
    <source>
        <strain evidence="2">CtD4R19</strain>
    </source>
</reference>
<dbReference type="EMBL" id="BK014638">
    <property type="protein sequence ID" value="DAD65221.1"/>
    <property type="molecule type" value="Genomic_DNA"/>
</dbReference>
<evidence type="ECO:0000313" key="2">
    <source>
        <dbReference type="EMBL" id="DAD65221.1"/>
    </source>
</evidence>
<protein>
    <submittedName>
        <fullName evidence="2">Uncharacterized protein</fullName>
    </submittedName>
</protein>
<accession>A0A8S5L664</accession>
<organism evidence="2">
    <name type="scientific">Siphoviridae sp. ctD4R19</name>
    <dbReference type="NCBI Taxonomy" id="2823568"/>
    <lineage>
        <taxon>Viruses</taxon>
        <taxon>Duplodnaviria</taxon>
        <taxon>Heunggongvirae</taxon>
        <taxon>Uroviricota</taxon>
        <taxon>Caudoviricetes</taxon>
    </lineage>
</organism>
<evidence type="ECO:0000256" key="1">
    <source>
        <dbReference type="SAM" id="Coils"/>
    </source>
</evidence>